<proteinExistence type="predicted"/>
<gene>
    <name evidence="2" type="ORF">DWY69_23870</name>
</gene>
<dbReference type="EMBL" id="QVLU01000028">
    <property type="protein sequence ID" value="RGE66559.1"/>
    <property type="molecule type" value="Genomic_DNA"/>
</dbReference>
<organism evidence="2 3">
    <name type="scientific">Eisenbergiella massiliensis</name>
    <dbReference type="NCBI Taxonomy" id="1720294"/>
    <lineage>
        <taxon>Bacteria</taxon>
        <taxon>Bacillati</taxon>
        <taxon>Bacillota</taxon>
        <taxon>Clostridia</taxon>
        <taxon>Lachnospirales</taxon>
        <taxon>Lachnospiraceae</taxon>
        <taxon>Eisenbergiella</taxon>
    </lineage>
</organism>
<feature type="domain" description="Phospholipase C/D" evidence="1">
    <location>
        <begin position="7"/>
        <end position="92"/>
    </location>
</feature>
<dbReference type="InterPro" id="IPR029002">
    <property type="entry name" value="PLPC/GPLD1"/>
</dbReference>
<protein>
    <recommendedName>
        <fullName evidence="1">Phospholipase C/D domain-containing protein</fullName>
    </recommendedName>
</protein>
<comment type="caution">
    <text evidence="2">The sequence shown here is derived from an EMBL/GenBank/DDBJ whole genome shotgun (WGS) entry which is preliminary data.</text>
</comment>
<reference evidence="2 3" key="1">
    <citation type="submission" date="2018-08" db="EMBL/GenBank/DDBJ databases">
        <title>A genome reference for cultivated species of the human gut microbiota.</title>
        <authorList>
            <person name="Zou Y."/>
            <person name="Xue W."/>
            <person name="Luo G."/>
        </authorList>
    </citation>
    <scope>NUCLEOTIDE SEQUENCE [LARGE SCALE GENOMIC DNA]</scope>
    <source>
        <strain evidence="2 3">AF26-4BH</strain>
    </source>
</reference>
<dbReference type="OrthoDB" id="9815473at2"/>
<dbReference type="Proteomes" id="UP000261166">
    <property type="component" value="Unassembled WGS sequence"/>
</dbReference>
<name>A0A3E3IHJ3_9FIRM</name>
<sequence length="218" mass="25912">MASRLLHYLIASELAERQEIKDKNRFCIGALLPDLSGHEDGSYNTAHFWVELEKENKKGINWLLFRDRYAEQMEKDSLYLGYYCHLIMDSIWFCSIADKYIRNYPPEIKKDRYKAGYRDYQRLNYLLGKKYNLRYNIRNISIEEINEVKGELLENFLSALKDDIQCASEAKVEALEIYKLELMEEYINKSAALCESEMAAFFRGEEREQPENYYVNII</sequence>
<evidence type="ECO:0000259" key="1">
    <source>
        <dbReference type="Pfam" id="PF00882"/>
    </source>
</evidence>
<dbReference type="RefSeq" id="WP_025490521.1">
    <property type="nucleotide sequence ID" value="NZ_JBKVAZ010000008.1"/>
</dbReference>
<evidence type="ECO:0000313" key="2">
    <source>
        <dbReference type="EMBL" id="RGE66559.1"/>
    </source>
</evidence>
<accession>A0A3E3IHJ3</accession>
<dbReference type="Pfam" id="PF00882">
    <property type="entry name" value="Zn_dep_PLPC"/>
    <property type="match status" value="1"/>
</dbReference>
<evidence type="ECO:0000313" key="3">
    <source>
        <dbReference type="Proteomes" id="UP000261166"/>
    </source>
</evidence>
<dbReference type="AlphaFoldDB" id="A0A3E3IHJ3"/>